<sequence>MCKLLETLTGRTGTQAIVSCWSRLLVLGGAIGVCCDVSRRVAYPRLEDLVWLVFVGGVSLFASVSFHFSTGFSIIDACTKAVVGGRGEVSP</sequence>
<evidence type="ECO:0000313" key="3">
    <source>
        <dbReference type="Proteomes" id="UP000287651"/>
    </source>
</evidence>
<accession>A0A426XBY1</accession>
<reference evidence="2 3" key="1">
    <citation type="journal article" date="2014" name="Agronomy (Basel)">
        <title>A Draft Genome Sequence for Ensete ventricosum, the Drought-Tolerant Tree Against Hunger.</title>
        <authorList>
            <person name="Harrison J."/>
            <person name="Moore K.A."/>
            <person name="Paszkiewicz K."/>
            <person name="Jones T."/>
            <person name="Grant M."/>
            <person name="Ambacheew D."/>
            <person name="Muzemil S."/>
            <person name="Studholme D.J."/>
        </authorList>
    </citation>
    <scope>NUCLEOTIDE SEQUENCE [LARGE SCALE GENOMIC DNA]</scope>
</reference>
<name>A0A426XBY1_ENSVE</name>
<proteinExistence type="predicted"/>
<keyword evidence="1" id="KW-0812">Transmembrane</keyword>
<keyword evidence="1" id="KW-1133">Transmembrane helix</keyword>
<dbReference type="Proteomes" id="UP000287651">
    <property type="component" value="Unassembled WGS sequence"/>
</dbReference>
<dbReference type="EMBL" id="AMZH03022816">
    <property type="protein sequence ID" value="RRT36999.1"/>
    <property type="molecule type" value="Genomic_DNA"/>
</dbReference>
<feature type="transmembrane region" description="Helical" evidence="1">
    <location>
        <begin position="49"/>
        <end position="68"/>
    </location>
</feature>
<dbReference type="AlphaFoldDB" id="A0A426XBY1"/>
<gene>
    <name evidence="2" type="ORF">B296_00047789</name>
</gene>
<keyword evidence="1" id="KW-0472">Membrane</keyword>
<evidence type="ECO:0000313" key="2">
    <source>
        <dbReference type="EMBL" id="RRT36999.1"/>
    </source>
</evidence>
<organism evidence="2 3">
    <name type="scientific">Ensete ventricosum</name>
    <name type="common">Abyssinian banana</name>
    <name type="synonym">Musa ensete</name>
    <dbReference type="NCBI Taxonomy" id="4639"/>
    <lineage>
        <taxon>Eukaryota</taxon>
        <taxon>Viridiplantae</taxon>
        <taxon>Streptophyta</taxon>
        <taxon>Embryophyta</taxon>
        <taxon>Tracheophyta</taxon>
        <taxon>Spermatophyta</taxon>
        <taxon>Magnoliopsida</taxon>
        <taxon>Liliopsida</taxon>
        <taxon>Zingiberales</taxon>
        <taxon>Musaceae</taxon>
        <taxon>Ensete</taxon>
    </lineage>
</organism>
<evidence type="ECO:0000256" key="1">
    <source>
        <dbReference type="SAM" id="Phobius"/>
    </source>
</evidence>
<protein>
    <submittedName>
        <fullName evidence="2">Uncharacterized protein</fullName>
    </submittedName>
</protein>
<comment type="caution">
    <text evidence="2">The sequence shown here is derived from an EMBL/GenBank/DDBJ whole genome shotgun (WGS) entry which is preliminary data.</text>
</comment>